<feature type="transmembrane region" description="Helical" evidence="1">
    <location>
        <begin position="63"/>
        <end position="82"/>
    </location>
</feature>
<accession>A0A2A9D456</accession>
<feature type="transmembrane region" description="Helical" evidence="1">
    <location>
        <begin position="39"/>
        <end position="58"/>
    </location>
</feature>
<dbReference type="OrthoDB" id="5144710at2"/>
<gene>
    <name evidence="2" type="ORF">ATL40_2353</name>
</gene>
<feature type="transmembrane region" description="Helical" evidence="1">
    <location>
        <begin position="204"/>
        <end position="224"/>
    </location>
</feature>
<feature type="transmembrane region" description="Helical" evidence="1">
    <location>
        <begin position="94"/>
        <end position="111"/>
    </location>
</feature>
<protein>
    <recommendedName>
        <fullName evidence="4">Integral membrane protein</fullName>
    </recommendedName>
</protein>
<dbReference type="Proteomes" id="UP000224915">
    <property type="component" value="Unassembled WGS sequence"/>
</dbReference>
<keyword evidence="3" id="KW-1185">Reference proteome</keyword>
<evidence type="ECO:0008006" key="4">
    <source>
        <dbReference type="Google" id="ProtNLM"/>
    </source>
</evidence>
<evidence type="ECO:0000256" key="1">
    <source>
        <dbReference type="SAM" id="Phobius"/>
    </source>
</evidence>
<name>A0A2A9D456_9MICO</name>
<reference evidence="2 3" key="1">
    <citation type="submission" date="2017-10" db="EMBL/GenBank/DDBJ databases">
        <title>Sequencing the genomes of 1000 actinobacteria strains.</title>
        <authorList>
            <person name="Klenk H.-P."/>
        </authorList>
    </citation>
    <scope>NUCLEOTIDE SEQUENCE [LARGE SCALE GENOMIC DNA]</scope>
    <source>
        <strain evidence="2 3">DSM 21801</strain>
    </source>
</reference>
<evidence type="ECO:0000313" key="3">
    <source>
        <dbReference type="Proteomes" id="UP000224915"/>
    </source>
</evidence>
<dbReference type="AlphaFoldDB" id="A0A2A9D456"/>
<evidence type="ECO:0000313" key="2">
    <source>
        <dbReference type="EMBL" id="PFG20742.1"/>
    </source>
</evidence>
<keyword evidence="1" id="KW-1133">Transmembrane helix</keyword>
<feature type="transmembrane region" description="Helical" evidence="1">
    <location>
        <begin position="123"/>
        <end position="142"/>
    </location>
</feature>
<dbReference type="PANTHER" id="PTHR40761">
    <property type="entry name" value="CONSERVED INTEGRAL MEMBRANE ALANINE VALINE AND LEUCINE RICH PROTEIN-RELATED"/>
    <property type="match status" value="1"/>
</dbReference>
<keyword evidence="1" id="KW-0812">Transmembrane</keyword>
<sequence length="267" mass="26589">MIWGLLLALVACVLYGVATLLQAVGASKAQGLNTFTQPLVLIGLVVDGAAFLVSLVAYDRAPLFLVQTIIAAAVVISVLGAPRVLPVSLRTVDMVGAGIVLVGLVVVAGAAGREHPTGPGGRFVMVLVIIALVLGAITAVAYLRAPAWVMATLSGLGFSLVAIGARAAETDGSLLRVIFHPVAIIVLVGGAVGVVGNIRALEKGSVAIAAAIVSVLEVVIPSAVGISMLGDEVRAGWGLALVIAMTVALSGCVLLAASPAGKATAEA</sequence>
<feature type="transmembrane region" description="Helical" evidence="1">
    <location>
        <begin position="236"/>
        <end position="257"/>
    </location>
</feature>
<feature type="transmembrane region" description="Helical" evidence="1">
    <location>
        <begin position="177"/>
        <end position="198"/>
    </location>
</feature>
<dbReference type="EMBL" id="PDJD01000001">
    <property type="protein sequence ID" value="PFG20742.1"/>
    <property type="molecule type" value="Genomic_DNA"/>
</dbReference>
<organism evidence="2 3">
    <name type="scientific">Serinibacter salmoneus</name>
    <dbReference type="NCBI Taxonomy" id="556530"/>
    <lineage>
        <taxon>Bacteria</taxon>
        <taxon>Bacillati</taxon>
        <taxon>Actinomycetota</taxon>
        <taxon>Actinomycetes</taxon>
        <taxon>Micrococcales</taxon>
        <taxon>Beutenbergiaceae</taxon>
        <taxon>Serinibacter</taxon>
    </lineage>
</organism>
<feature type="transmembrane region" description="Helical" evidence="1">
    <location>
        <begin position="148"/>
        <end position="165"/>
    </location>
</feature>
<keyword evidence="1" id="KW-0472">Membrane</keyword>
<dbReference type="RefSeq" id="WP_098469674.1">
    <property type="nucleotide sequence ID" value="NZ_PDJD01000001.1"/>
</dbReference>
<dbReference type="PANTHER" id="PTHR40761:SF1">
    <property type="entry name" value="CONSERVED INTEGRAL MEMBRANE ALANINE VALINE AND LEUCINE RICH PROTEIN-RELATED"/>
    <property type="match status" value="1"/>
</dbReference>
<proteinExistence type="predicted"/>
<comment type="caution">
    <text evidence="2">The sequence shown here is derived from an EMBL/GenBank/DDBJ whole genome shotgun (WGS) entry which is preliminary data.</text>
</comment>